<dbReference type="InterPro" id="IPR002014">
    <property type="entry name" value="VHS_dom"/>
</dbReference>
<evidence type="ECO:0000256" key="2">
    <source>
        <dbReference type="SAM" id="MobiDB-lite"/>
    </source>
</evidence>
<dbReference type="Gramene" id="OE9A001255T1">
    <property type="protein sequence ID" value="OE9A001255C1"/>
    <property type="gene ID" value="OE9A001255"/>
</dbReference>
<dbReference type="GO" id="GO:0043328">
    <property type="term" value="P:protein transport to vacuole involved in ubiquitin-dependent protein catabolic process via the multivesicular body sorting pathway"/>
    <property type="evidence" value="ECO:0007669"/>
    <property type="project" value="InterPro"/>
</dbReference>
<dbReference type="PROSITE" id="PS50179">
    <property type="entry name" value="VHS"/>
    <property type="match status" value="1"/>
</dbReference>
<gene>
    <name evidence="4" type="ORF">OLEA9_A001255</name>
</gene>
<evidence type="ECO:0000313" key="4">
    <source>
        <dbReference type="EMBL" id="CAA3001297.1"/>
    </source>
</evidence>
<reference evidence="4 5" key="1">
    <citation type="submission" date="2019-12" db="EMBL/GenBank/DDBJ databases">
        <authorList>
            <person name="Alioto T."/>
            <person name="Alioto T."/>
            <person name="Gomez Garrido J."/>
        </authorList>
    </citation>
    <scope>NUCLEOTIDE SEQUENCE [LARGE SCALE GENOMIC DNA]</scope>
</reference>
<dbReference type="Proteomes" id="UP000594638">
    <property type="component" value="Unassembled WGS sequence"/>
</dbReference>
<name>A0A8S0T8D2_OLEEU</name>
<sequence>MNVRDKILVFIDSWREAFGGSGGRYPQYYIAYEDLRCSGVHFPQRSPDTAPIFTPPVTHPISRHPQPGYEMTSSSTTTLDEAMAAEVETLRLG</sequence>
<proteinExistence type="inferred from homology"/>
<dbReference type="PANTHER" id="PTHR45898">
    <property type="entry name" value="TOM1-LIKE PROTEIN"/>
    <property type="match status" value="1"/>
</dbReference>
<keyword evidence="5" id="KW-1185">Reference proteome</keyword>
<accession>A0A8S0T8D2</accession>
<evidence type="ECO:0000313" key="5">
    <source>
        <dbReference type="Proteomes" id="UP000594638"/>
    </source>
</evidence>
<dbReference type="OrthoDB" id="2018246at2759"/>
<feature type="domain" description="VHS" evidence="3">
    <location>
        <begin position="1"/>
        <end position="43"/>
    </location>
</feature>
<dbReference type="AlphaFoldDB" id="A0A8S0T8D2"/>
<evidence type="ECO:0000256" key="1">
    <source>
        <dbReference type="ARBA" id="ARBA00007708"/>
    </source>
</evidence>
<protein>
    <submittedName>
        <fullName evidence="4">TOM1 2 isoform X2</fullName>
    </submittedName>
</protein>
<dbReference type="GO" id="GO:0035091">
    <property type="term" value="F:phosphatidylinositol binding"/>
    <property type="evidence" value="ECO:0007669"/>
    <property type="project" value="InterPro"/>
</dbReference>
<comment type="similarity">
    <text evidence="1">Belongs to the TOM1 family.</text>
</comment>
<organism evidence="4 5">
    <name type="scientific">Olea europaea subsp. europaea</name>
    <dbReference type="NCBI Taxonomy" id="158383"/>
    <lineage>
        <taxon>Eukaryota</taxon>
        <taxon>Viridiplantae</taxon>
        <taxon>Streptophyta</taxon>
        <taxon>Embryophyta</taxon>
        <taxon>Tracheophyta</taxon>
        <taxon>Spermatophyta</taxon>
        <taxon>Magnoliopsida</taxon>
        <taxon>eudicotyledons</taxon>
        <taxon>Gunneridae</taxon>
        <taxon>Pentapetalae</taxon>
        <taxon>asterids</taxon>
        <taxon>lamiids</taxon>
        <taxon>Lamiales</taxon>
        <taxon>Oleaceae</taxon>
        <taxon>Oleeae</taxon>
        <taxon>Olea</taxon>
    </lineage>
</organism>
<comment type="caution">
    <text evidence="4">The sequence shown here is derived from an EMBL/GenBank/DDBJ whole genome shotgun (WGS) entry which is preliminary data.</text>
</comment>
<dbReference type="Gene3D" id="1.25.40.90">
    <property type="match status" value="1"/>
</dbReference>
<dbReference type="InterPro" id="IPR044836">
    <property type="entry name" value="TOL_plant"/>
</dbReference>
<evidence type="ECO:0000259" key="3">
    <source>
        <dbReference type="PROSITE" id="PS50179"/>
    </source>
</evidence>
<dbReference type="SUPFAM" id="SSF48464">
    <property type="entry name" value="ENTH/VHS domain"/>
    <property type="match status" value="1"/>
</dbReference>
<dbReference type="PANTHER" id="PTHR45898:SF2">
    <property type="entry name" value="TOM1-LIKE PROTEIN 6"/>
    <property type="match status" value="1"/>
</dbReference>
<dbReference type="InterPro" id="IPR008942">
    <property type="entry name" value="ENTH_VHS"/>
</dbReference>
<feature type="region of interest" description="Disordered" evidence="2">
    <location>
        <begin position="58"/>
        <end position="77"/>
    </location>
</feature>
<dbReference type="GO" id="GO:0043130">
    <property type="term" value="F:ubiquitin binding"/>
    <property type="evidence" value="ECO:0007669"/>
    <property type="project" value="InterPro"/>
</dbReference>
<dbReference type="EMBL" id="CACTIH010005749">
    <property type="protein sequence ID" value="CAA3001297.1"/>
    <property type="molecule type" value="Genomic_DNA"/>
</dbReference>